<accession>A0AAW4X3L9</accession>
<dbReference type="RefSeq" id="WP_225209615.1">
    <property type="nucleotide sequence ID" value="NZ_CP065331.1"/>
</dbReference>
<gene>
    <name evidence="1" type="ORF">LMB76_01865</name>
</gene>
<dbReference type="EMBL" id="JAJGWB010000079">
    <property type="protein sequence ID" value="MCC4476985.1"/>
    <property type="molecule type" value="Genomic_DNA"/>
</dbReference>
<dbReference type="AlphaFoldDB" id="A0AAW4X3L9"/>
<dbReference type="Proteomes" id="UP001198026">
    <property type="component" value="Unassembled WGS sequence"/>
</dbReference>
<reference evidence="1" key="1">
    <citation type="submission" date="2021-10" db="EMBL/GenBank/DDBJ databases">
        <title>Evolutionary history and lifestyle of the vertebrate symbiont Limosilactobacillus reuteri.</title>
        <authorList>
            <person name="Zheng J."/>
            <person name="Li F."/>
            <person name="Gaenzle M."/>
            <person name="Walter J."/>
        </authorList>
    </citation>
    <scope>NUCLEOTIDE SEQUENCE</scope>
    <source>
        <strain evidence="1">GQ_1_3_1</strain>
    </source>
</reference>
<name>A0AAW4X3L9_LIMRT</name>
<organism evidence="1 2">
    <name type="scientific">Limosilactobacillus reuteri</name>
    <name type="common">Lactobacillus reuteri</name>
    <dbReference type="NCBI Taxonomy" id="1598"/>
    <lineage>
        <taxon>Bacteria</taxon>
        <taxon>Bacillati</taxon>
        <taxon>Bacillota</taxon>
        <taxon>Bacilli</taxon>
        <taxon>Lactobacillales</taxon>
        <taxon>Lactobacillaceae</taxon>
        <taxon>Limosilactobacillus</taxon>
    </lineage>
</organism>
<comment type="caution">
    <text evidence="1">The sequence shown here is derived from an EMBL/GenBank/DDBJ whole genome shotgun (WGS) entry which is preliminary data.</text>
</comment>
<evidence type="ECO:0000313" key="2">
    <source>
        <dbReference type="Proteomes" id="UP001198026"/>
    </source>
</evidence>
<proteinExistence type="predicted"/>
<protein>
    <submittedName>
        <fullName evidence="1">Uncharacterized protein</fullName>
    </submittedName>
</protein>
<evidence type="ECO:0000313" key="1">
    <source>
        <dbReference type="EMBL" id="MCC4476985.1"/>
    </source>
</evidence>
<sequence>MMVKNNSEIIAETDEDLQLQAGLQLSSAERQCLLQNGMLFMDLQRVKPYLAGIRRYLQDTQPAERVWTLFKVQDVADNQLSHYILSVAINPQNQGE</sequence>